<comment type="subcellular location">
    <subcellularLocation>
        <location evidence="1">Membrane</location>
    </subcellularLocation>
</comment>
<keyword evidence="4 5" id="KW-0472">Membrane</keyword>
<feature type="domain" description="Fatty acid hydroxylase" evidence="6">
    <location>
        <begin position="135"/>
        <end position="278"/>
    </location>
</feature>
<feature type="transmembrane region" description="Helical" evidence="5">
    <location>
        <begin position="43"/>
        <end position="61"/>
    </location>
</feature>
<reference evidence="7 8" key="1">
    <citation type="journal article" date="2007" name="Int. J. Syst. Evol. Microbiol.">
        <title>Description of Pelomonas aquatica sp. nov. and Pelomonas puraquae sp. nov., isolated from industrial and haemodialysis water.</title>
        <authorList>
            <person name="Gomila M."/>
            <person name="Bowien B."/>
            <person name="Falsen E."/>
            <person name="Moore E.R."/>
            <person name="Lalucat J."/>
        </authorList>
    </citation>
    <scope>NUCLEOTIDE SEQUENCE [LARGE SCALE GENOMIC DNA]</scope>
    <source>
        <strain evidence="7 8">CCUG 52769</strain>
    </source>
</reference>
<protein>
    <submittedName>
        <fullName evidence="7">Fatty acid hydroxylase</fullName>
    </submittedName>
</protein>
<organism evidence="7 8">
    <name type="scientific">Roseateles puraquae</name>
    <dbReference type="NCBI Taxonomy" id="431059"/>
    <lineage>
        <taxon>Bacteria</taxon>
        <taxon>Pseudomonadati</taxon>
        <taxon>Pseudomonadota</taxon>
        <taxon>Betaproteobacteria</taxon>
        <taxon>Burkholderiales</taxon>
        <taxon>Sphaerotilaceae</taxon>
        <taxon>Roseateles</taxon>
    </lineage>
</organism>
<evidence type="ECO:0000313" key="7">
    <source>
        <dbReference type="EMBL" id="OWR03782.1"/>
    </source>
</evidence>
<accession>A0A254NAD8</accession>
<feature type="transmembrane region" description="Helical" evidence="5">
    <location>
        <begin position="130"/>
        <end position="149"/>
    </location>
</feature>
<evidence type="ECO:0000256" key="3">
    <source>
        <dbReference type="ARBA" id="ARBA00022989"/>
    </source>
</evidence>
<evidence type="ECO:0000256" key="2">
    <source>
        <dbReference type="ARBA" id="ARBA00022692"/>
    </source>
</evidence>
<gene>
    <name evidence="7" type="ORF">CDO81_14995</name>
</gene>
<dbReference type="GO" id="GO:0016020">
    <property type="term" value="C:membrane"/>
    <property type="evidence" value="ECO:0007669"/>
    <property type="project" value="UniProtKB-SubCell"/>
</dbReference>
<dbReference type="InterPro" id="IPR006694">
    <property type="entry name" value="Fatty_acid_hydroxylase"/>
</dbReference>
<evidence type="ECO:0000259" key="6">
    <source>
        <dbReference type="Pfam" id="PF04116"/>
    </source>
</evidence>
<evidence type="ECO:0000313" key="8">
    <source>
        <dbReference type="Proteomes" id="UP000197446"/>
    </source>
</evidence>
<dbReference type="GO" id="GO:0005506">
    <property type="term" value="F:iron ion binding"/>
    <property type="evidence" value="ECO:0007669"/>
    <property type="project" value="InterPro"/>
</dbReference>
<dbReference type="OrthoDB" id="9770329at2"/>
<dbReference type="Pfam" id="PF04116">
    <property type="entry name" value="FA_hydroxylase"/>
    <property type="match status" value="1"/>
</dbReference>
<dbReference type="GO" id="GO:0008610">
    <property type="term" value="P:lipid biosynthetic process"/>
    <property type="evidence" value="ECO:0007669"/>
    <property type="project" value="InterPro"/>
</dbReference>
<evidence type="ECO:0000256" key="1">
    <source>
        <dbReference type="ARBA" id="ARBA00004370"/>
    </source>
</evidence>
<proteinExistence type="predicted"/>
<keyword evidence="3 5" id="KW-1133">Transmembrane helix</keyword>
<dbReference type="PANTHER" id="PTHR11863">
    <property type="entry name" value="STEROL DESATURASE"/>
    <property type="match status" value="1"/>
</dbReference>
<sequence>MIDWISNTFDSLQLALYESVVQPIVFGMGLGNLLEDAFDATGWLLWGLIQVAVLLLGIGLLERRWPVEPVTDHAAVRTDVFYTLIHRLGLVRLLMFFSIEPLWDGIAGQLRLAGLPTWQLDGLWPGVTDVAWVSFVIYLVVFDFVNYWVHRGQHQLNAWWALHSLHHSQRQMTMWSDNRNHLLDDVIVATVFALLARLIGVEPGQFVAITVITQLHESLQHANLRLGFGRIGERLLVSPRFHRLHHSIGIGHESDGRGTLGGHNFGVLLPVWDILFRTANFDTRFDPTGVRDQLPEEGGRDYGRGFWSQQWLGLLRFFASFKRAT</sequence>
<dbReference type="EMBL" id="NISI01000005">
    <property type="protein sequence ID" value="OWR03782.1"/>
    <property type="molecule type" value="Genomic_DNA"/>
</dbReference>
<keyword evidence="8" id="KW-1185">Reference proteome</keyword>
<feature type="transmembrane region" description="Helical" evidence="5">
    <location>
        <begin position="81"/>
        <end position="99"/>
    </location>
</feature>
<dbReference type="Proteomes" id="UP000197446">
    <property type="component" value="Unassembled WGS sequence"/>
</dbReference>
<dbReference type="AlphaFoldDB" id="A0A254NAD8"/>
<evidence type="ECO:0000256" key="4">
    <source>
        <dbReference type="ARBA" id="ARBA00023136"/>
    </source>
</evidence>
<name>A0A254NAD8_9BURK</name>
<keyword evidence="2 5" id="KW-0812">Transmembrane</keyword>
<evidence type="ECO:0000256" key="5">
    <source>
        <dbReference type="SAM" id="Phobius"/>
    </source>
</evidence>
<dbReference type="InterPro" id="IPR050307">
    <property type="entry name" value="Sterol_Desaturase_Related"/>
</dbReference>
<comment type="caution">
    <text evidence="7">The sequence shown here is derived from an EMBL/GenBank/DDBJ whole genome shotgun (WGS) entry which is preliminary data.</text>
</comment>
<dbReference type="GO" id="GO:0016491">
    <property type="term" value="F:oxidoreductase activity"/>
    <property type="evidence" value="ECO:0007669"/>
    <property type="project" value="InterPro"/>
</dbReference>